<keyword evidence="3" id="KW-1185">Reference proteome</keyword>
<gene>
    <name evidence="2" type="ORF">BMMGA3_07050</name>
</gene>
<dbReference type="EMBL" id="CP007739">
    <property type="protein sequence ID" value="AIE59831.1"/>
    <property type="molecule type" value="Genomic_DNA"/>
</dbReference>
<dbReference type="STRING" id="796606.BMMGA3_07050"/>
<dbReference type="OrthoDB" id="440232at2"/>
<evidence type="ECO:0000313" key="2">
    <source>
        <dbReference type="EMBL" id="AIE59831.1"/>
    </source>
</evidence>
<dbReference type="Proteomes" id="UP000027602">
    <property type="component" value="Chromosome"/>
</dbReference>
<dbReference type="KEGG" id="bmet:BMMGA3_07050"/>
<dbReference type="Gene3D" id="3.40.50.2000">
    <property type="entry name" value="Glycogen Phosphorylase B"/>
    <property type="match status" value="1"/>
</dbReference>
<proteinExistence type="predicted"/>
<dbReference type="eggNOG" id="COG0438">
    <property type="taxonomic scope" value="Bacteria"/>
</dbReference>
<dbReference type="Pfam" id="PF00534">
    <property type="entry name" value="Glycos_transf_1"/>
    <property type="match status" value="1"/>
</dbReference>
<dbReference type="CDD" id="cd03801">
    <property type="entry name" value="GT4_PimA-like"/>
    <property type="match status" value="1"/>
</dbReference>
<name>I3DZV6_BACMM</name>
<dbReference type="PANTHER" id="PTHR46656:SF3">
    <property type="entry name" value="PUTATIVE-RELATED"/>
    <property type="match status" value="1"/>
</dbReference>
<evidence type="ECO:0000259" key="1">
    <source>
        <dbReference type="Pfam" id="PF00534"/>
    </source>
</evidence>
<sequence length="369" mass="42890">MEHGVNLIGYSRAEFGLGEACRLAAKSLHSVGIPFCIINFPYSPSRQNDLTWQHKEVNEPIYKTNIFFINADQLYYHYRKKNLKRTWFLNRYNIGYWHWELPEFPNAWVKSFHLVNEIWVPSTFTFQAISKKSTKPVITIPHCMSFDPPVHLNRCNYGLPENRFLFLTMYDIHSTSVRKNPMAVIQAFKQAFKQDDHSVGLVLKINNHSHFPEEVELLKQNILGYNNIFLIDKVFSRQEVNGLMNLIDSFVSLHRSEGFGLPLAEAMYLGKPVIATNWSGNIDFMNEQNACVVDFTLKQIGQNYGPYSANQYWAEPHTDQAANFMKKLVQDKEYANRIGILGKETIMNKYSPQMIGNMYKSRLLQLELL</sequence>
<protein>
    <submittedName>
        <fullName evidence="2">Glycosyl transferase group 1</fullName>
    </submittedName>
</protein>
<dbReference type="InterPro" id="IPR001296">
    <property type="entry name" value="Glyco_trans_1"/>
</dbReference>
<evidence type="ECO:0000313" key="3">
    <source>
        <dbReference type="Proteomes" id="UP000027602"/>
    </source>
</evidence>
<dbReference type="SUPFAM" id="SSF53756">
    <property type="entry name" value="UDP-Glycosyltransferase/glycogen phosphorylase"/>
    <property type="match status" value="1"/>
</dbReference>
<dbReference type="GO" id="GO:0016757">
    <property type="term" value="F:glycosyltransferase activity"/>
    <property type="evidence" value="ECO:0007669"/>
    <property type="project" value="InterPro"/>
</dbReference>
<dbReference type="RefSeq" id="WP_003349345.1">
    <property type="nucleotide sequence ID" value="NZ_ADWW01000004.1"/>
</dbReference>
<keyword evidence="2" id="KW-0808">Transferase</keyword>
<organism evidence="2 3">
    <name type="scientific">Bacillus methanolicus (strain MGA3 / ATCC 53907)</name>
    <dbReference type="NCBI Taxonomy" id="796606"/>
    <lineage>
        <taxon>Bacteria</taxon>
        <taxon>Bacillati</taxon>
        <taxon>Bacillota</taxon>
        <taxon>Bacilli</taxon>
        <taxon>Bacillales</taxon>
        <taxon>Bacillaceae</taxon>
        <taxon>Bacillus</taxon>
    </lineage>
</organism>
<dbReference type="PANTHER" id="PTHR46656">
    <property type="entry name" value="PUTATIVE-RELATED"/>
    <property type="match status" value="1"/>
</dbReference>
<reference evidence="2 3" key="1">
    <citation type="journal article" date="2015" name="BMC Genomics">
        <title>Transcriptome analysis of thermophilic methylotrophic Bacillus methanolicus MGA3 using RNA-sequencing provides detailed insights into its previously uncharted transcriptional landscape.</title>
        <authorList>
            <person name="Irla M."/>
            <person name="Neshat A."/>
            <person name="Brautaset T."/>
            <person name="Ruckert C."/>
            <person name="Kalinowski J."/>
            <person name="Wendisch V.F."/>
        </authorList>
    </citation>
    <scope>NUCLEOTIDE SEQUENCE [LARGE SCALE GENOMIC DNA]</scope>
    <source>
        <strain evidence="3">MGA3 / ATCC 53907</strain>
    </source>
</reference>
<dbReference type="AlphaFoldDB" id="I3DZV6"/>
<dbReference type="HOGENOM" id="CLU_036861_1_0_9"/>
<accession>I3DZV6</accession>
<feature type="domain" description="Glycosyl transferase family 1" evidence="1">
    <location>
        <begin position="177"/>
        <end position="339"/>
    </location>
</feature>